<reference evidence="1" key="1">
    <citation type="submission" date="2020-10" db="EMBL/GenBank/DDBJ databases">
        <title>Taxonomic study of unclassified bacteria belonging to the class Ktedonobacteria.</title>
        <authorList>
            <person name="Yabe S."/>
            <person name="Wang C.M."/>
            <person name="Zheng Y."/>
            <person name="Sakai Y."/>
            <person name="Cavaletti L."/>
            <person name="Monciardini P."/>
            <person name="Donadio S."/>
        </authorList>
    </citation>
    <scope>NUCLEOTIDE SEQUENCE</scope>
    <source>
        <strain evidence="1">SOSP1-1</strain>
    </source>
</reference>
<organism evidence="1 2">
    <name type="scientific">Ktedonospora formicarum</name>
    <dbReference type="NCBI Taxonomy" id="2778364"/>
    <lineage>
        <taxon>Bacteria</taxon>
        <taxon>Bacillati</taxon>
        <taxon>Chloroflexota</taxon>
        <taxon>Ktedonobacteria</taxon>
        <taxon>Ktedonobacterales</taxon>
        <taxon>Ktedonobacteraceae</taxon>
        <taxon>Ktedonospora</taxon>
    </lineage>
</organism>
<gene>
    <name evidence="1" type="ORF">KSX_77150</name>
</gene>
<protein>
    <submittedName>
        <fullName evidence="1">Uncharacterized protein</fullName>
    </submittedName>
</protein>
<sequence>MALADSLLLSYNFEDDLPPSSLVAAVVDNSLLSSLAAEVVADSSPPNSMVVAADMPPGSRQMDYVLLIQMADRHTRYVRVALALDSRAEL</sequence>
<dbReference type="EMBL" id="BNJF01000005">
    <property type="protein sequence ID" value="GHO49552.1"/>
    <property type="molecule type" value="Genomic_DNA"/>
</dbReference>
<proteinExistence type="predicted"/>
<dbReference type="AlphaFoldDB" id="A0A8J3IBD6"/>
<evidence type="ECO:0000313" key="1">
    <source>
        <dbReference type="EMBL" id="GHO49552.1"/>
    </source>
</evidence>
<dbReference type="Proteomes" id="UP000612362">
    <property type="component" value="Unassembled WGS sequence"/>
</dbReference>
<keyword evidence="2" id="KW-1185">Reference proteome</keyword>
<evidence type="ECO:0000313" key="2">
    <source>
        <dbReference type="Proteomes" id="UP000612362"/>
    </source>
</evidence>
<accession>A0A8J3IBD6</accession>
<comment type="caution">
    <text evidence="1">The sequence shown here is derived from an EMBL/GenBank/DDBJ whole genome shotgun (WGS) entry which is preliminary data.</text>
</comment>
<name>A0A8J3IBD6_9CHLR</name>